<dbReference type="InterPro" id="IPR036770">
    <property type="entry name" value="Ankyrin_rpt-contain_sf"/>
</dbReference>
<sequence length="497" mass="56617">MSKLGYVTGGYTPLMIAAEEGNLERVKQFLPKSQINQKNESGYTALALAAKSGHLAVAKELIKNGADVNARNNSGQTILFIAAWHNQIEVIKELLNFNADIDAYDQRGWTPLMIAVYHSYPATIQFLLEHGADPKHKDSFGKDCISRCKDEKIKAILAPEPVEEKSVKSRKSPVRTKAGVSPQRSRDPTPKRVTTPQKSRETTPKRDVHPAAIYQSLNLDSEPEDRVSKFKDELERHIKASTTTLACRSAENCLNRIKRTINSEIVKAYELMHTQIHNKLAQNLQQLYENMGSKLVQALDTQCEQGGMAIPQASYNQPPLQISFQAKRGLPKLQSLEQPKVYDRLNKMPYAVNKDQLRRSFSSEDLQSEMYSQIDREIERLSQKLDTISSQEIQEEVKHKVDQLSRHLLHEIEANMAHATSKIYIELQKVVEERFQQIHEFNSANQVNESNQEIKNVMTPPGRMMPKLKLDSLQDSRKSENYDYIQNIASSYKDMKK</sequence>
<protein>
    <submittedName>
        <fullName evidence="5">Uncharacterized protein</fullName>
    </submittedName>
</protein>
<dbReference type="PANTHER" id="PTHR24166:SF48">
    <property type="entry name" value="PROTEIN VAPYRIN"/>
    <property type="match status" value="1"/>
</dbReference>
<evidence type="ECO:0000313" key="5">
    <source>
        <dbReference type="EMBL" id="CAG9323096.1"/>
    </source>
</evidence>
<feature type="region of interest" description="Disordered" evidence="4">
    <location>
        <begin position="159"/>
        <end position="210"/>
    </location>
</feature>
<dbReference type="EMBL" id="CAJZBQ010000033">
    <property type="protein sequence ID" value="CAG9323096.1"/>
    <property type="molecule type" value="Genomic_DNA"/>
</dbReference>
<dbReference type="PRINTS" id="PR01415">
    <property type="entry name" value="ANKYRIN"/>
</dbReference>
<dbReference type="Gene3D" id="1.25.40.20">
    <property type="entry name" value="Ankyrin repeat-containing domain"/>
    <property type="match status" value="2"/>
</dbReference>
<evidence type="ECO:0000256" key="3">
    <source>
        <dbReference type="PROSITE-ProRule" id="PRU00023"/>
    </source>
</evidence>
<dbReference type="Pfam" id="PF13606">
    <property type="entry name" value="Ank_3"/>
    <property type="match status" value="1"/>
</dbReference>
<feature type="compositionally biased region" description="Basic and acidic residues" evidence="4">
    <location>
        <begin position="198"/>
        <end position="209"/>
    </location>
</feature>
<dbReference type="InterPro" id="IPR050889">
    <property type="entry name" value="Dendritic_Spine_Reg/Scaffold"/>
</dbReference>
<evidence type="ECO:0000256" key="4">
    <source>
        <dbReference type="SAM" id="MobiDB-lite"/>
    </source>
</evidence>
<keyword evidence="1" id="KW-0677">Repeat</keyword>
<organism evidence="5 6">
    <name type="scientific">Blepharisma stoltei</name>
    <dbReference type="NCBI Taxonomy" id="1481888"/>
    <lineage>
        <taxon>Eukaryota</taxon>
        <taxon>Sar</taxon>
        <taxon>Alveolata</taxon>
        <taxon>Ciliophora</taxon>
        <taxon>Postciliodesmatophora</taxon>
        <taxon>Heterotrichea</taxon>
        <taxon>Heterotrichida</taxon>
        <taxon>Blepharismidae</taxon>
        <taxon>Blepharisma</taxon>
    </lineage>
</organism>
<comment type="caution">
    <text evidence="5">The sequence shown here is derived from an EMBL/GenBank/DDBJ whole genome shotgun (WGS) entry which is preliminary data.</text>
</comment>
<accession>A0AAU9JAV6</accession>
<keyword evidence="6" id="KW-1185">Reference proteome</keyword>
<gene>
    <name evidence="5" type="ORF">BSTOLATCC_MIC32998</name>
</gene>
<dbReference type="PROSITE" id="PS50297">
    <property type="entry name" value="ANK_REP_REGION"/>
    <property type="match status" value="3"/>
</dbReference>
<keyword evidence="2 3" id="KW-0040">ANK repeat</keyword>
<reference evidence="5" key="1">
    <citation type="submission" date="2021-09" db="EMBL/GenBank/DDBJ databases">
        <authorList>
            <consortium name="AG Swart"/>
            <person name="Singh M."/>
            <person name="Singh A."/>
            <person name="Seah K."/>
            <person name="Emmerich C."/>
        </authorList>
    </citation>
    <scope>NUCLEOTIDE SEQUENCE</scope>
    <source>
        <strain evidence="5">ATCC30299</strain>
    </source>
</reference>
<proteinExistence type="predicted"/>
<dbReference type="Proteomes" id="UP001162131">
    <property type="component" value="Unassembled WGS sequence"/>
</dbReference>
<dbReference type="PANTHER" id="PTHR24166">
    <property type="entry name" value="ROLLING PEBBLES, ISOFORM B"/>
    <property type="match status" value="1"/>
</dbReference>
<evidence type="ECO:0000256" key="2">
    <source>
        <dbReference type="ARBA" id="ARBA00023043"/>
    </source>
</evidence>
<evidence type="ECO:0000256" key="1">
    <source>
        <dbReference type="ARBA" id="ARBA00022737"/>
    </source>
</evidence>
<dbReference type="PROSITE" id="PS50088">
    <property type="entry name" value="ANK_REPEAT"/>
    <property type="match status" value="3"/>
</dbReference>
<dbReference type="InterPro" id="IPR002110">
    <property type="entry name" value="Ankyrin_rpt"/>
</dbReference>
<dbReference type="AlphaFoldDB" id="A0AAU9JAV6"/>
<feature type="repeat" description="ANK" evidence="3">
    <location>
        <begin position="107"/>
        <end position="139"/>
    </location>
</feature>
<dbReference type="Pfam" id="PF00023">
    <property type="entry name" value="Ank"/>
    <property type="match status" value="1"/>
</dbReference>
<dbReference type="SUPFAM" id="SSF48403">
    <property type="entry name" value="Ankyrin repeat"/>
    <property type="match status" value="1"/>
</dbReference>
<dbReference type="SMART" id="SM00248">
    <property type="entry name" value="ANK"/>
    <property type="match status" value="4"/>
</dbReference>
<dbReference type="Pfam" id="PF12796">
    <property type="entry name" value="Ank_2"/>
    <property type="match status" value="1"/>
</dbReference>
<feature type="repeat" description="ANK" evidence="3">
    <location>
        <begin position="74"/>
        <end position="106"/>
    </location>
</feature>
<feature type="repeat" description="ANK" evidence="3">
    <location>
        <begin position="41"/>
        <end position="73"/>
    </location>
</feature>
<evidence type="ECO:0000313" key="6">
    <source>
        <dbReference type="Proteomes" id="UP001162131"/>
    </source>
</evidence>
<name>A0AAU9JAV6_9CILI</name>